<feature type="compositionally biased region" description="Basic residues" evidence="7">
    <location>
        <begin position="145"/>
        <end position="156"/>
    </location>
</feature>
<evidence type="ECO:0000256" key="4">
    <source>
        <dbReference type="ARBA" id="ARBA00022801"/>
    </source>
</evidence>
<reference evidence="9" key="1">
    <citation type="journal article" date="2019" name="Int. J. Syst. Evol. Microbiol.">
        <title>The Global Catalogue of Microorganisms (GCM) 10K type strain sequencing project: providing services to taxonomists for standard genome sequencing and annotation.</title>
        <authorList>
            <consortium name="The Broad Institute Genomics Platform"/>
            <consortium name="The Broad Institute Genome Sequencing Center for Infectious Disease"/>
            <person name="Wu L."/>
            <person name="Ma J."/>
        </authorList>
    </citation>
    <scope>NUCLEOTIDE SEQUENCE [LARGE SCALE GENOMIC DNA]</scope>
    <source>
        <strain evidence="9">JCM 13002</strain>
    </source>
</reference>
<evidence type="ECO:0000313" key="8">
    <source>
        <dbReference type="EMBL" id="GAA1081009.1"/>
    </source>
</evidence>
<comment type="caution">
    <text evidence="8">The sequence shown here is derived from an EMBL/GenBank/DDBJ whole genome shotgun (WGS) entry which is preliminary data.</text>
</comment>
<evidence type="ECO:0000256" key="2">
    <source>
        <dbReference type="ARBA" id="ARBA00022759"/>
    </source>
</evidence>
<comment type="similarity">
    <text evidence="6">Belongs to the Vsr family.</text>
</comment>
<feature type="region of interest" description="Disordered" evidence="7">
    <location>
        <begin position="145"/>
        <end position="181"/>
    </location>
</feature>
<keyword evidence="1" id="KW-0540">Nuclease</keyword>
<keyword evidence="3" id="KW-0227">DNA damage</keyword>
<dbReference type="Proteomes" id="UP001499987">
    <property type="component" value="Unassembled WGS sequence"/>
</dbReference>
<evidence type="ECO:0000256" key="6">
    <source>
        <dbReference type="ARBA" id="ARBA00029466"/>
    </source>
</evidence>
<evidence type="ECO:0008006" key="10">
    <source>
        <dbReference type="Google" id="ProtNLM"/>
    </source>
</evidence>
<keyword evidence="4" id="KW-0378">Hydrolase</keyword>
<dbReference type="EMBL" id="BAAALD010000018">
    <property type="protein sequence ID" value="GAA1081009.1"/>
    <property type="molecule type" value="Genomic_DNA"/>
</dbReference>
<evidence type="ECO:0000256" key="7">
    <source>
        <dbReference type="SAM" id="MobiDB-lite"/>
    </source>
</evidence>
<dbReference type="SUPFAM" id="SSF52980">
    <property type="entry name" value="Restriction endonuclease-like"/>
    <property type="match status" value="1"/>
</dbReference>
<dbReference type="Gene3D" id="3.40.960.10">
    <property type="entry name" value="VSR Endonuclease"/>
    <property type="match status" value="1"/>
</dbReference>
<keyword evidence="5" id="KW-0234">DNA repair</keyword>
<name>A0ABP4E1R7_9ACTN</name>
<proteinExistence type="inferred from homology"/>
<organism evidence="8 9">
    <name type="scientific">Kitasatospora arboriphila</name>
    <dbReference type="NCBI Taxonomy" id="258052"/>
    <lineage>
        <taxon>Bacteria</taxon>
        <taxon>Bacillati</taxon>
        <taxon>Actinomycetota</taxon>
        <taxon>Actinomycetes</taxon>
        <taxon>Kitasatosporales</taxon>
        <taxon>Streptomycetaceae</taxon>
        <taxon>Kitasatospora</taxon>
    </lineage>
</organism>
<evidence type="ECO:0000256" key="5">
    <source>
        <dbReference type="ARBA" id="ARBA00023204"/>
    </source>
</evidence>
<evidence type="ECO:0000256" key="1">
    <source>
        <dbReference type="ARBA" id="ARBA00022722"/>
    </source>
</evidence>
<protein>
    <recommendedName>
        <fullName evidence="10">Very short patch repair endonuclease</fullName>
    </recommendedName>
</protein>
<dbReference type="Pfam" id="PF03852">
    <property type="entry name" value="Vsr"/>
    <property type="match status" value="1"/>
</dbReference>
<sequence length="181" mass="20814">MEEAGARQVVPRPRDADARRVMRAQRRVNTAPELALRRALHALGFRHRVDLPLPTLRRGRADITFVPWRTAVFVQGCFWHACPEHLHAPKHNAEWWWRKLDDDVRRDRHTDENLVRPGWLPPRIWEHETVEAAVDKVVELLAHQGHPRARRLHRSSGRSTGVPPNATDPFGPARLRSGGPA</sequence>
<evidence type="ECO:0000256" key="3">
    <source>
        <dbReference type="ARBA" id="ARBA00022763"/>
    </source>
</evidence>
<keyword evidence="2" id="KW-0255">Endonuclease</keyword>
<keyword evidence="9" id="KW-1185">Reference proteome</keyword>
<evidence type="ECO:0000313" key="9">
    <source>
        <dbReference type="Proteomes" id="UP001499987"/>
    </source>
</evidence>
<dbReference type="InterPro" id="IPR011335">
    <property type="entry name" value="Restrct_endonuc-II-like"/>
</dbReference>
<dbReference type="InterPro" id="IPR004603">
    <property type="entry name" value="DNA_mismatch_endonuc_vsr"/>
</dbReference>
<gene>
    <name evidence="8" type="ORF">GCM10009663_24730</name>
</gene>
<accession>A0ABP4E1R7</accession>
<dbReference type="RefSeq" id="WP_344623599.1">
    <property type="nucleotide sequence ID" value="NZ_BAAALD010000018.1"/>
</dbReference>